<evidence type="ECO:0000313" key="2">
    <source>
        <dbReference type="EMBL" id="AOS65959.1"/>
    </source>
</evidence>
<feature type="transmembrane region" description="Helical" evidence="1">
    <location>
        <begin position="222"/>
        <end position="243"/>
    </location>
</feature>
<evidence type="ECO:0000313" key="3">
    <source>
        <dbReference type="Proteomes" id="UP000095210"/>
    </source>
</evidence>
<feature type="transmembrane region" description="Helical" evidence="1">
    <location>
        <begin position="154"/>
        <end position="172"/>
    </location>
</feature>
<dbReference type="Proteomes" id="UP000095210">
    <property type="component" value="Chromosome"/>
</dbReference>
<dbReference type="EMBL" id="CP014859">
    <property type="protein sequence ID" value="AOS65959.1"/>
    <property type="molecule type" value="Genomic_DNA"/>
</dbReference>
<feature type="transmembrane region" description="Helical" evidence="1">
    <location>
        <begin position="184"/>
        <end position="202"/>
    </location>
</feature>
<proteinExistence type="predicted"/>
<name>A0AAC9HUQ3_9PSEU</name>
<sequence length="252" mass="25900">MVRLGGAVLIGSAVFPLLAMLLTGWAAGPPIGLVLATLILGSAARRWSVDRVHRGICCLVLGAPLGAIAMSLVSTQAPARPSATLPLGDLGPWLGMAGLLFALLIACSALGGLHAAALRDYRAAIRLWLVLSYCLLLPAGIGWFLAALSGDPDIPWPLLGCFLGITSVVVLMSCGPDVLRRRTTIATIGYPMLVGLLCWLVLTTAVEAVNGGPAQVVARFELMLIAGYGGLGVAAGAVVLLAARPNPARAVR</sequence>
<keyword evidence="1" id="KW-1133">Transmembrane helix</keyword>
<dbReference type="KEGG" id="ahm:TL08_25950"/>
<keyword evidence="1" id="KW-0472">Membrane</keyword>
<feature type="transmembrane region" description="Helical" evidence="1">
    <location>
        <begin position="13"/>
        <end position="40"/>
    </location>
</feature>
<protein>
    <submittedName>
        <fullName evidence="2">Uncharacterized protein</fullName>
    </submittedName>
</protein>
<gene>
    <name evidence="2" type="ORF">TL08_25950</name>
</gene>
<feature type="transmembrane region" description="Helical" evidence="1">
    <location>
        <begin position="127"/>
        <end position="148"/>
    </location>
</feature>
<reference evidence="3" key="1">
    <citation type="submission" date="2016-03" db="EMBL/GenBank/DDBJ databases">
        <title>Complete genome sequence of the type strain Actinoalloteichus hymeniacidonis DSM 45092.</title>
        <authorList>
            <person name="Schaffert L."/>
            <person name="Albersmeier A."/>
            <person name="Winkler A."/>
            <person name="Kalinowski J."/>
            <person name="Zotchev S."/>
            <person name="Ruckert C."/>
        </authorList>
    </citation>
    <scope>NUCLEOTIDE SEQUENCE [LARGE SCALE GENOMIC DNA]</scope>
    <source>
        <strain evidence="3">HPA177(T) (DSM 45092(T))</strain>
    </source>
</reference>
<keyword evidence="1" id="KW-0812">Transmembrane</keyword>
<dbReference type="RefSeq" id="WP_069852779.1">
    <property type="nucleotide sequence ID" value="NZ_CP014859.1"/>
</dbReference>
<accession>A0AAC9HUQ3</accession>
<organism evidence="2 3">
    <name type="scientific">Actinoalloteichus hymeniacidonis</name>
    <dbReference type="NCBI Taxonomy" id="340345"/>
    <lineage>
        <taxon>Bacteria</taxon>
        <taxon>Bacillati</taxon>
        <taxon>Actinomycetota</taxon>
        <taxon>Actinomycetes</taxon>
        <taxon>Pseudonocardiales</taxon>
        <taxon>Pseudonocardiaceae</taxon>
        <taxon>Actinoalloteichus</taxon>
    </lineage>
</organism>
<keyword evidence="3" id="KW-1185">Reference proteome</keyword>
<dbReference type="AlphaFoldDB" id="A0AAC9HUQ3"/>
<feature type="transmembrane region" description="Helical" evidence="1">
    <location>
        <begin position="93"/>
        <end position="115"/>
    </location>
</feature>
<evidence type="ECO:0000256" key="1">
    <source>
        <dbReference type="SAM" id="Phobius"/>
    </source>
</evidence>
<feature type="transmembrane region" description="Helical" evidence="1">
    <location>
        <begin position="52"/>
        <end position="73"/>
    </location>
</feature>